<dbReference type="AlphaFoldDB" id="A0A916RKZ6"/>
<organism evidence="6 7">
    <name type="scientific">Pelagibacterium lentulum</name>
    <dbReference type="NCBI Taxonomy" id="2029865"/>
    <lineage>
        <taxon>Bacteria</taxon>
        <taxon>Pseudomonadati</taxon>
        <taxon>Pseudomonadota</taxon>
        <taxon>Alphaproteobacteria</taxon>
        <taxon>Hyphomicrobiales</taxon>
        <taxon>Devosiaceae</taxon>
        <taxon>Pelagibacterium</taxon>
    </lineage>
</organism>
<dbReference type="Proteomes" id="UP000596977">
    <property type="component" value="Unassembled WGS sequence"/>
</dbReference>
<dbReference type="Gene3D" id="3.30.310.50">
    <property type="entry name" value="Alpha-D-phosphohexomutase, C-terminal domain"/>
    <property type="match status" value="1"/>
</dbReference>
<evidence type="ECO:0000256" key="2">
    <source>
        <dbReference type="ARBA" id="ARBA00010231"/>
    </source>
</evidence>
<dbReference type="GO" id="GO:0005975">
    <property type="term" value="P:carbohydrate metabolic process"/>
    <property type="evidence" value="ECO:0007669"/>
    <property type="project" value="InterPro"/>
</dbReference>
<dbReference type="RefSeq" id="WP_127071738.1">
    <property type="nucleotide sequence ID" value="NZ_BMKB01000007.1"/>
</dbReference>
<dbReference type="InterPro" id="IPR005846">
    <property type="entry name" value="A-D-PHexomutase_a/b/a-III"/>
</dbReference>
<protein>
    <submittedName>
        <fullName evidence="6">Phosphomannomutase</fullName>
    </submittedName>
</protein>
<evidence type="ECO:0000259" key="4">
    <source>
        <dbReference type="Pfam" id="PF02878"/>
    </source>
</evidence>
<comment type="cofactor">
    <cofactor evidence="1">
        <name>Mg(2+)</name>
        <dbReference type="ChEBI" id="CHEBI:18420"/>
    </cofactor>
</comment>
<reference evidence="6 7" key="1">
    <citation type="journal article" date="2014" name="Int. J. Syst. Evol. Microbiol.">
        <title>Complete genome sequence of Corynebacterium casei LMG S-19264T (=DSM 44701T), isolated from a smear-ripened cheese.</title>
        <authorList>
            <consortium name="US DOE Joint Genome Institute (JGI-PGF)"/>
            <person name="Walter F."/>
            <person name="Albersmeier A."/>
            <person name="Kalinowski J."/>
            <person name="Ruckert C."/>
        </authorList>
    </citation>
    <scope>NUCLEOTIDE SEQUENCE [LARGE SCALE GENOMIC DNA]</scope>
    <source>
        <strain evidence="6 7">CGMCC 1.15896</strain>
    </source>
</reference>
<dbReference type="GO" id="GO:0000287">
    <property type="term" value="F:magnesium ion binding"/>
    <property type="evidence" value="ECO:0007669"/>
    <property type="project" value="InterPro"/>
</dbReference>
<comment type="caution">
    <text evidence="6">The sequence shown here is derived from an EMBL/GenBank/DDBJ whole genome shotgun (WGS) entry which is preliminary data.</text>
</comment>
<dbReference type="InterPro" id="IPR036900">
    <property type="entry name" value="A-D-PHexomutase_C_sf"/>
</dbReference>
<evidence type="ECO:0000313" key="7">
    <source>
        <dbReference type="Proteomes" id="UP000596977"/>
    </source>
</evidence>
<dbReference type="GO" id="GO:0006048">
    <property type="term" value="P:UDP-N-acetylglucosamine biosynthetic process"/>
    <property type="evidence" value="ECO:0007669"/>
    <property type="project" value="TreeGrafter"/>
</dbReference>
<dbReference type="PROSITE" id="PS00710">
    <property type="entry name" value="PGM_PMM"/>
    <property type="match status" value="1"/>
</dbReference>
<evidence type="ECO:0000256" key="3">
    <source>
        <dbReference type="ARBA" id="ARBA00022553"/>
    </source>
</evidence>
<dbReference type="InterPro" id="IPR016055">
    <property type="entry name" value="A-D-PHexomutase_a/b/a-I/II/III"/>
</dbReference>
<dbReference type="GO" id="GO:0008966">
    <property type="term" value="F:phosphoglucosamine mutase activity"/>
    <property type="evidence" value="ECO:0007669"/>
    <property type="project" value="TreeGrafter"/>
</dbReference>
<dbReference type="InterPro" id="IPR016066">
    <property type="entry name" value="A-D-PHexomutase_CS"/>
</dbReference>
<dbReference type="GO" id="GO:0009252">
    <property type="term" value="P:peptidoglycan biosynthetic process"/>
    <property type="evidence" value="ECO:0007669"/>
    <property type="project" value="TreeGrafter"/>
</dbReference>
<gene>
    <name evidence="6" type="primary">noeK</name>
    <name evidence="6" type="ORF">GCM10011499_34460</name>
</gene>
<dbReference type="OrthoDB" id="9803322at2"/>
<dbReference type="PANTHER" id="PTHR42946:SF1">
    <property type="entry name" value="PHOSPHOGLUCOMUTASE (ALPHA-D-GLUCOSE-1,6-BISPHOSPHATE-DEPENDENT)"/>
    <property type="match status" value="1"/>
</dbReference>
<accession>A0A916RKZ6</accession>
<proteinExistence type="inferred from homology"/>
<evidence type="ECO:0000313" key="6">
    <source>
        <dbReference type="EMBL" id="GGA61249.1"/>
    </source>
</evidence>
<dbReference type="GO" id="GO:0004615">
    <property type="term" value="F:phosphomannomutase activity"/>
    <property type="evidence" value="ECO:0007669"/>
    <property type="project" value="TreeGrafter"/>
</dbReference>
<evidence type="ECO:0000256" key="1">
    <source>
        <dbReference type="ARBA" id="ARBA00001946"/>
    </source>
</evidence>
<dbReference type="InterPro" id="IPR050060">
    <property type="entry name" value="Phosphoglucosamine_mutase"/>
</dbReference>
<sequence length="474" mass="50398">MSSVKFGTSGLRGLAHELAGAATQQYVAAFLAALEADETVSLGAGGPIFLGQDLRQSSPDIVADCAAAIVARGYVPIDCGAISTPALAHYAMGKVAPSIMVTGSHIPADRNGLKFYRPDGEITKADETAIVDLAQDVDSSVTTAGDIERDHLAAAAYRERYAALLVSKPFSGLRIGVFEHSSVARDDLAWMVETGGGEAIRLGRVETFVPVDTEAFNDDVFAPLPGWIEQHRLDGIISTDGDGDRPLLMDEMGNFVRGDVLGGIAALMMSADCIVTPISSNSGVERLNTDAKSIRTRIGSPFVIAGMEEGKASGFRRVIGFEPNGGTLVGTDTAIMGQRVSALPTRDALLPLICTLLHAQSQKIPISQMVANLPFRAAMANRLTDVDMMRAAKWLTQLTENESFSRDFLAPLGEVANSNFIDGARFELGNGDIIHFRGSGNAPEMRCYVEAGNERRAQALLKWGLDAAGKAVRD</sequence>
<keyword evidence="7" id="KW-1185">Reference proteome</keyword>
<dbReference type="SUPFAM" id="SSF55957">
    <property type="entry name" value="Phosphoglucomutase, C-terminal domain"/>
    <property type="match status" value="1"/>
</dbReference>
<comment type="similarity">
    <text evidence="2">Belongs to the phosphohexose mutase family.</text>
</comment>
<dbReference type="InterPro" id="IPR005844">
    <property type="entry name" value="A-D-PHexomutase_a/b/a-I"/>
</dbReference>
<dbReference type="SUPFAM" id="SSF53738">
    <property type="entry name" value="Phosphoglucomutase, first 3 domains"/>
    <property type="match status" value="3"/>
</dbReference>
<dbReference type="PANTHER" id="PTHR42946">
    <property type="entry name" value="PHOSPHOHEXOSE MUTASE"/>
    <property type="match status" value="1"/>
</dbReference>
<keyword evidence="3" id="KW-0597">Phosphoprotein</keyword>
<feature type="domain" description="Alpha-D-phosphohexomutase alpha/beta/alpha" evidence="5">
    <location>
        <begin position="258"/>
        <end position="373"/>
    </location>
</feature>
<dbReference type="Pfam" id="PF02878">
    <property type="entry name" value="PGM_PMM_I"/>
    <property type="match status" value="1"/>
</dbReference>
<feature type="domain" description="Alpha-D-phosphohexomutase alpha/beta/alpha" evidence="4">
    <location>
        <begin position="5"/>
        <end position="137"/>
    </location>
</feature>
<dbReference type="Pfam" id="PF02880">
    <property type="entry name" value="PGM_PMM_III"/>
    <property type="match status" value="1"/>
</dbReference>
<evidence type="ECO:0000259" key="5">
    <source>
        <dbReference type="Pfam" id="PF02880"/>
    </source>
</evidence>
<dbReference type="Gene3D" id="3.40.120.10">
    <property type="entry name" value="Alpha-D-Glucose-1,6-Bisphosphate, subunit A, domain 3"/>
    <property type="match status" value="3"/>
</dbReference>
<name>A0A916RKZ6_9HYPH</name>
<dbReference type="GO" id="GO:0005829">
    <property type="term" value="C:cytosol"/>
    <property type="evidence" value="ECO:0007669"/>
    <property type="project" value="TreeGrafter"/>
</dbReference>
<dbReference type="EMBL" id="BMKB01000007">
    <property type="protein sequence ID" value="GGA61249.1"/>
    <property type="molecule type" value="Genomic_DNA"/>
</dbReference>